<feature type="domain" description="Heterokaryon incompatibility" evidence="1">
    <location>
        <begin position="54"/>
        <end position="206"/>
    </location>
</feature>
<dbReference type="EMBL" id="ML978157">
    <property type="protein sequence ID" value="KAF2035327.1"/>
    <property type="molecule type" value="Genomic_DNA"/>
</dbReference>
<protein>
    <recommendedName>
        <fullName evidence="1">Heterokaryon incompatibility domain-containing protein</fullName>
    </recommendedName>
</protein>
<keyword evidence="3" id="KW-1185">Reference proteome</keyword>
<dbReference type="Pfam" id="PF06985">
    <property type="entry name" value="HET"/>
    <property type="match status" value="1"/>
</dbReference>
<accession>A0A9P4LT22</accession>
<dbReference type="PANTHER" id="PTHR24148">
    <property type="entry name" value="ANKYRIN REPEAT DOMAIN-CONTAINING PROTEIN 39 HOMOLOG-RELATED"/>
    <property type="match status" value="1"/>
</dbReference>
<organism evidence="2 3">
    <name type="scientific">Setomelanomma holmii</name>
    <dbReference type="NCBI Taxonomy" id="210430"/>
    <lineage>
        <taxon>Eukaryota</taxon>
        <taxon>Fungi</taxon>
        <taxon>Dikarya</taxon>
        <taxon>Ascomycota</taxon>
        <taxon>Pezizomycotina</taxon>
        <taxon>Dothideomycetes</taxon>
        <taxon>Pleosporomycetidae</taxon>
        <taxon>Pleosporales</taxon>
        <taxon>Pleosporineae</taxon>
        <taxon>Phaeosphaeriaceae</taxon>
        <taxon>Setomelanomma</taxon>
    </lineage>
</organism>
<dbReference type="InterPro" id="IPR052895">
    <property type="entry name" value="HetReg/Transcr_Mod"/>
</dbReference>
<evidence type="ECO:0000259" key="1">
    <source>
        <dbReference type="Pfam" id="PF06985"/>
    </source>
</evidence>
<evidence type="ECO:0000313" key="2">
    <source>
        <dbReference type="EMBL" id="KAF2035327.1"/>
    </source>
</evidence>
<sequence length="577" mass="66520">MKTRRCPQPSSPTSYKYDELPKDGTFRFLTLLPGVGDAPLECNLHTAKLAGSQFEAISYVWGTKIRDQKILCDGQTVLVTPNLAWVLRRVRLPNKPRTLWADSICIHQDDPEEKGHQVALFGDIYRAAQRVLVCLGPDDKNHGPIACSLMDDVVTILDKTFKRIKMSHDSFRWPNKNDPLLTDQRWKSFRALFECDWFKRSWVVQEVAFARDSRVLWGESTFIWDKVMRTCIWLLCRATILCHGEKFFHTHEGVWDSLGLPSILETLECARNLQLEDQRDRIYAFTKLPQAPRQYTKPWPDYHSSYLDTYRQFAIEYVLARRSTEILDYVCHDDEVLAEIPSWVPLWNVPSCSLGSSLGLRKMSLRTLSIYEPRLTKDGSLRVRGVIFDTVYYASDLCIIASGVACPYAAENDWSTRLQAFLESLSYGQHRGDYSEWKNARESFVMTAQLERIALEDRPQRQTAAETADETNHYYSAIKDYLVSQRFILTERGYMGLAPAVAHKGSLRGIIFGCQTPCVLERTDREQYYKFLGATTLMGKERSMTLGGDETFINTLGVEDSKDWVEWNMKEQDIYLC</sequence>
<dbReference type="InterPro" id="IPR010730">
    <property type="entry name" value="HET"/>
</dbReference>
<gene>
    <name evidence="2" type="ORF">EK21DRAFT_96601</name>
</gene>
<dbReference type="Proteomes" id="UP000799777">
    <property type="component" value="Unassembled WGS sequence"/>
</dbReference>
<evidence type="ECO:0000313" key="3">
    <source>
        <dbReference type="Proteomes" id="UP000799777"/>
    </source>
</evidence>
<reference evidence="2" key="1">
    <citation type="journal article" date="2020" name="Stud. Mycol.">
        <title>101 Dothideomycetes genomes: a test case for predicting lifestyles and emergence of pathogens.</title>
        <authorList>
            <person name="Haridas S."/>
            <person name="Albert R."/>
            <person name="Binder M."/>
            <person name="Bloem J."/>
            <person name="Labutti K."/>
            <person name="Salamov A."/>
            <person name="Andreopoulos B."/>
            <person name="Baker S."/>
            <person name="Barry K."/>
            <person name="Bills G."/>
            <person name="Bluhm B."/>
            <person name="Cannon C."/>
            <person name="Castanera R."/>
            <person name="Culley D."/>
            <person name="Daum C."/>
            <person name="Ezra D."/>
            <person name="Gonzalez J."/>
            <person name="Henrissat B."/>
            <person name="Kuo A."/>
            <person name="Liang C."/>
            <person name="Lipzen A."/>
            <person name="Lutzoni F."/>
            <person name="Magnuson J."/>
            <person name="Mondo S."/>
            <person name="Nolan M."/>
            <person name="Ohm R."/>
            <person name="Pangilinan J."/>
            <person name="Park H.-J."/>
            <person name="Ramirez L."/>
            <person name="Alfaro M."/>
            <person name="Sun H."/>
            <person name="Tritt A."/>
            <person name="Yoshinaga Y."/>
            <person name="Zwiers L.-H."/>
            <person name="Turgeon B."/>
            <person name="Goodwin S."/>
            <person name="Spatafora J."/>
            <person name="Crous P."/>
            <person name="Grigoriev I."/>
        </authorList>
    </citation>
    <scope>NUCLEOTIDE SEQUENCE</scope>
    <source>
        <strain evidence="2">CBS 110217</strain>
    </source>
</reference>
<name>A0A9P4LT22_9PLEO</name>
<comment type="caution">
    <text evidence="2">The sequence shown here is derived from an EMBL/GenBank/DDBJ whole genome shotgun (WGS) entry which is preliminary data.</text>
</comment>
<dbReference type="OrthoDB" id="2157530at2759"/>
<proteinExistence type="predicted"/>
<dbReference type="AlphaFoldDB" id="A0A9P4LT22"/>
<dbReference type="PANTHER" id="PTHR24148:SF64">
    <property type="entry name" value="HETEROKARYON INCOMPATIBILITY DOMAIN-CONTAINING PROTEIN"/>
    <property type="match status" value="1"/>
</dbReference>
<dbReference type="Pfam" id="PF26639">
    <property type="entry name" value="Het-6_barrel"/>
    <property type="match status" value="1"/>
</dbReference>